<keyword evidence="1" id="KW-0472">Membrane</keyword>
<organism evidence="2 3">
    <name type="scientific">Sinocyclocheilus anshuiensis</name>
    <dbReference type="NCBI Taxonomy" id="1608454"/>
    <lineage>
        <taxon>Eukaryota</taxon>
        <taxon>Metazoa</taxon>
        <taxon>Chordata</taxon>
        <taxon>Craniata</taxon>
        <taxon>Vertebrata</taxon>
        <taxon>Euteleostomi</taxon>
        <taxon>Actinopterygii</taxon>
        <taxon>Neopterygii</taxon>
        <taxon>Teleostei</taxon>
        <taxon>Ostariophysi</taxon>
        <taxon>Cypriniformes</taxon>
        <taxon>Cyprinidae</taxon>
        <taxon>Cyprininae</taxon>
        <taxon>Sinocyclocheilus</taxon>
    </lineage>
</organism>
<feature type="transmembrane region" description="Helical" evidence="1">
    <location>
        <begin position="30"/>
        <end position="49"/>
    </location>
</feature>
<evidence type="ECO:0000313" key="2">
    <source>
        <dbReference type="Ensembl" id="ENSSANP00000038033.1"/>
    </source>
</evidence>
<evidence type="ECO:0000313" key="3">
    <source>
        <dbReference type="Proteomes" id="UP000472260"/>
    </source>
</evidence>
<protein>
    <submittedName>
        <fullName evidence="2">Uncharacterized protein</fullName>
    </submittedName>
</protein>
<keyword evidence="3" id="KW-1185">Reference proteome</keyword>
<dbReference type="AlphaFoldDB" id="A0A671MWU4"/>
<keyword evidence="1" id="KW-1133">Transmembrane helix</keyword>
<proteinExistence type="predicted"/>
<accession>A0A671MWU4</accession>
<dbReference type="Ensembl" id="ENSSANT00000040475.1">
    <property type="protein sequence ID" value="ENSSANP00000038033.1"/>
    <property type="gene ID" value="ENSSANG00000019357.1"/>
</dbReference>
<reference evidence="2" key="2">
    <citation type="submission" date="2025-09" db="UniProtKB">
        <authorList>
            <consortium name="Ensembl"/>
        </authorList>
    </citation>
    <scope>IDENTIFICATION</scope>
</reference>
<reference evidence="2" key="1">
    <citation type="submission" date="2025-08" db="UniProtKB">
        <authorList>
            <consortium name="Ensembl"/>
        </authorList>
    </citation>
    <scope>IDENTIFICATION</scope>
</reference>
<evidence type="ECO:0000256" key="1">
    <source>
        <dbReference type="SAM" id="Phobius"/>
    </source>
</evidence>
<dbReference type="Proteomes" id="UP000472260">
    <property type="component" value="Unassembled WGS sequence"/>
</dbReference>
<name>A0A671MWU4_9TELE</name>
<sequence length="118" mass="13705">MNFFDPLQMLSFIYVCLSISRLSVCLSSYLSIYLSVYLSVCLSVCLIAFSHSNTHHRDDLHTDQVRYPEEPHYSQFHPQKVSLPLLSSELSLLDRKLSKILLYMKNPKHLLYLIILNG</sequence>
<keyword evidence="1" id="KW-0812">Transmembrane</keyword>